<protein>
    <submittedName>
        <fullName evidence="2">Dihydropteroate synthase-related protein</fullName>
    </submittedName>
</protein>
<comment type="caution">
    <text evidence="2">The sequence shown here is derived from an EMBL/GenBank/DDBJ whole genome shotgun (WGS) entry which is preliminary data.</text>
</comment>
<feature type="compositionally biased region" description="Low complexity" evidence="1">
    <location>
        <begin position="358"/>
        <end position="389"/>
    </location>
</feature>
<feature type="compositionally biased region" description="Polar residues" evidence="1">
    <location>
        <begin position="411"/>
        <end position="447"/>
    </location>
</feature>
<dbReference type="Gene3D" id="3.20.20.20">
    <property type="entry name" value="Dihydropteroate synthase-like"/>
    <property type="match status" value="1"/>
</dbReference>
<evidence type="ECO:0000256" key="1">
    <source>
        <dbReference type="SAM" id="MobiDB-lite"/>
    </source>
</evidence>
<organism evidence="2 3">
    <name type="scientific">Methanoculleus marisnigri</name>
    <dbReference type="NCBI Taxonomy" id="2198"/>
    <lineage>
        <taxon>Archaea</taxon>
        <taxon>Methanobacteriati</taxon>
        <taxon>Methanobacteriota</taxon>
        <taxon>Stenosarchaea group</taxon>
        <taxon>Methanomicrobia</taxon>
        <taxon>Methanomicrobiales</taxon>
        <taxon>Methanomicrobiaceae</taxon>
        <taxon>Methanoculleus</taxon>
    </lineage>
</organism>
<evidence type="ECO:0000313" key="3">
    <source>
        <dbReference type="Proteomes" id="UP000054323"/>
    </source>
</evidence>
<gene>
    <name evidence="2" type="ORF">XD82_1416</name>
</gene>
<reference evidence="3" key="1">
    <citation type="journal article" date="2015" name="MBio">
        <title>Genome-Resolved Metagenomic Analysis Reveals Roles for Candidate Phyla and Other Microbial Community Members in Biogeochemical Transformations in Oil Reservoirs.</title>
        <authorList>
            <person name="Hu P."/>
            <person name="Tom L."/>
            <person name="Singh A."/>
            <person name="Thomas B.C."/>
            <person name="Baker B.J."/>
            <person name="Piceno Y.M."/>
            <person name="Andersen G.L."/>
            <person name="Banfield J.F."/>
        </authorList>
    </citation>
    <scope>NUCLEOTIDE SEQUENCE [LARGE SCALE GENOMIC DNA]</scope>
</reference>
<accession>A0A117LPV9</accession>
<evidence type="ECO:0000313" key="2">
    <source>
        <dbReference type="EMBL" id="KUK60924.1"/>
    </source>
</evidence>
<dbReference type="InterPro" id="IPR011005">
    <property type="entry name" value="Dihydropteroate_synth-like_sf"/>
</dbReference>
<dbReference type="EMBL" id="LGGD01000190">
    <property type="protein sequence ID" value="KUK60924.1"/>
    <property type="molecule type" value="Genomic_DNA"/>
</dbReference>
<proteinExistence type="predicted"/>
<name>A0A117LPV9_9EURY</name>
<dbReference type="SUPFAM" id="SSF51717">
    <property type="entry name" value="Dihydropteroate synthetase-like"/>
    <property type="match status" value="1"/>
</dbReference>
<feature type="region of interest" description="Disordered" evidence="1">
    <location>
        <begin position="354"/>
        <end position="392"/>
    </location>
</feature>
<sequence>MRILLPTGSATVGIVKAAAERFSDRYEIDVAVTGDIASFLAPGDLQRLLAGGSYDMAIVSGMCTASFAGVERKTGIPVYRGPRHAADLPLVLSVLDRVRLSTTVPADEFLAQVRREEACRQVALREAEAEADFIIRGTKIGGGSRMKVLAEIMDAHKRDDLLTDVRRFFADGADIVDLGFGFDATPGDVERCFAAVAEVGGPLAVDTQDPSLIAAALFRADLVLSLHEGNIPVVGEAVAEAGAAAVVVPRDRTLRENLAAAQEAGISCLIADPLLQPVGSGLTGSLAGFGEVPRPLFFGAGNVVELLDADSPGANALLAGMAHEVGAAVVFTSEHSDKTRGSVAEMRRARWNTGVSWTRIPPRTRSPTTRSGASASASRGTASSRSTAAVPCGGGAGRMFFTRFSRKGASRGSTMPPTSERNSSRRNLPSDTGGVSSRTGRSEQSAPVDSLDGGRRTRFGYSTF</sequence>
<dbReference type="Proteomes" id="UP000054323">
    <property type="component" value="Unassembled WGS sequence"/>
</dbReference>
<dbReference type="AlphaFoldDB" id="A0A117LPV9"/>
<dbReference type="PATRIC" id="fig|2198.4.peg.1802"/>
<feature type="region of interest" description="Disordered" evidence="1">
    <location>
        <begin position="405"/>
        <end position="464"/>
    </location>
</feature>